<gene>
    <name evidence="2" type="primary">NCL1_37273</name>
    <name evidence="2" type="ORF">TNCV_1917981</name>
</gene>
<organism evidence="2 3">
    <name type="scientific">Trichonephila clavipes</name>
    <name type="common">Golden silk orbweaver</name>
    <name type="synonym">Nephila clavipes</name>
    <dbReference type="NCBI Taxonomy" id="2585209"/>
    <lineage>
        <taxon>Eukaryota</taxon>
        <taxon>Metazoa</taxon>
        <taxon>Ecdysozoa</taxon>
        <taxon>Arthropoda</taxon>
        <taxon>Chelicerata</taxon>
        <taxon>Arachnida</taxon>
        <taxon>Araneae</taxon>
        <taxon>Araneomorphae</taxon>
        <taxon>Entelegynae</taxon>
        <taxon>Araneoidea</taxon>
        <taxon>Nephilidae</taxon>
        <taxon>Trichonephila</taxon>
    </lineage>
</organism>
<protein>
    <submittedName>
        <fullName evidence="2">Uncharacterized protein</fullName>
    </submittedName>
</protein>
<feature type="compositionally biased region" description="Basic and acidic residues" evidence="1">
    <location>
        <begin position="101"/>
        <end position="110"/>
    </location>
</feature>
<keyword evidence="3" id="KW-1185">Reference proteome</keyword>
<reference evidence="2" key="1">
    <citation type="submission" date="2020-08" db="EMBL/GenBank/DDBJ databases">
        <title>Multicomponent nature underlies the extraordinary mechanical properties of spider dragline silk.</title>
        <authorList>
            <person name="Kono N."/>
            <person name="Nakamura H."/>
            <person name="Mori M."/>
            <person name="Yoshida Y."/>
            <person name="Ohtoshi R."/>
            <person name="Malay A.D."/>
            <person name="Moran D.A.P."/>
            <person name="Tomita M."/>
            <person name="Numata K."/>
            <person name="Arakawa K."/>
        </authorList>
    </citation>
    <scope>NUCLEOTIDE SEQUENCE</scope>
</reference>
<dbReference type="EMBL" id="BMAU01021373">
    <property type="protein sequence ID" value="GFY26048.1"/>
    <property type="molecule type" value="Genomic_DNA"/>
</dbReference>
<dbReference type="AlphaFoldDB" id="A0A8X6W0K2"/>
<evidence type="ECO:0000256" key="1">
    <source>
        <dbReference type="SAM" id="MobiDB-lite"/>
    </source>
</evidence>
<accession>A0A8X6W0K2</accession>
<evidence type="ECO:0000313" key="2">
    <source>
        <dbReference type="EMBL" id="GFY26048.1"/>
    </source>
</evidence>
<feature type="region of interest" description="Disordered" evidence="1">
    <location>
        <begin position="101"/>
        <end position="146"/>
    </location>
</feature>
<feature type="region of interest" description="Disordered" evidence="1">
    <location>
        <begin position="1"/>
        <end position="21"/>
    </location>
</feature>
<sequence>MTPELAPLSPNYRTTPTGGRFSSRHTAAVAEWYRHRIVAGFVTSSSPVPLKTRRNSSSIVLQHGGGAVLEWGCKSVSEIEESSILLVCAAKVRFLKLQDADQERDADEANPKPAEQGDNGTPAYSPRCSKRRQLDEADVSTSVDQRSANYQEEAVQSFTVMQSRCRSSSADLTIVVHCQFFELFDAHQSTASKIASLWNGSAAHELLLRDIKILLLEGR</sequence>
<comment type="caution">
    <text evidence="2">The sequence shown here is derived from an EMBL/GenBank/DDBJ whole genome shotgun (WGS) entry which is preliminary data.</text>
</comment>
<name>A0A8X6W0K2_TRICX</name>
<dbReference type="Proteomes" id="UP000887159">
    <property type="component" value="Unassembled WGS sequence"/>
</dbReference>
<proteinExistence type="predicted"/>
<evidence type="ECO:0000313" key="3">
    <source>
        <dbReference type="Proteomes" id="UP000887159"/>
    </source>
</evidence>